<organism evidence="1 2">
    <name type="scientific">Biomphalaria pfeifferi</name>
    <name type="common">Bloodfluke planorb</name>
    <name type="synonym">Freshwater snail</name>
    <dbReference type="NCBI Taxonomy" id="112525"/>
    <lineage>
        <taxon>Eukaryota</taxon>
        <taxon>Metazoa</taxon>
        <taxon>Spiralia</taxon>
        <taxon>Lophotrochozoa</taxon>
        <taxon>Mollusca</taxon>
        <taxon>Gastropoda</taxon>
        <taxon>Heterobranchia</taxon>
        <taxon>Euthyneura</taxon>
        <taxon>Panpulmonata</taxon>
        <taxon>Hygrophila</taxon>
        <taxon>Lymnaeoidea</taxon>
        <taxon>Planorbidae</taxon>
        <taxon>Biomphalaria</taxon>
    </lineage>
</organism>
<comment type="caution">
    <text evidence="1">The sequence shown here is derived from an EMBL/GenBank/DDBJ whole genome shotgun (WGS) entry which is preliminary data.</text>
</comment>
<reference evidence="1" key="1">
    <citation type="journal article" date="2023" name="PLoS Negl. Trop. Dis.">
        <title>A genome sequence for Biomphalaria pfeifferi, the major vector snail for the human-infecting parasite Schistosoma mansoni.</title>
        <authorList>
            <person name="Bu L."/>
            <person name="Lu L."/>
            <person name="Laidemitt M.R."/>
            <person name="Zhang S.M."/>
            <person name="Mutuku M."/>
            <person name="Mkoji G."/>
            <person name="Steinauer M."/>
            <person name="Loker E.S."/>
        </authorList>
    </citation>
    <scope>NUCLEOTIDE SEQUENCE</scope>
    <source>
        <strain evidence="1">KasaAsao</strain>
    </source>
</reference>
<proteinExistence type="predicted"/>
<evidence type="ECO:0000313" key="2">
    <source>
        <dbReference type="Proteomes" id="UP001233172"/>
    </source>
</evidence>
<evidence type="ECO:0000313" key="1">
    <source>
        <dbReference type="EMBL" id="KAK0060866.1"/>
    </source>
</evidence>
<dbReference type="Proteomes" id="UP001233172">
    <property type="component" value="Unassembled WGS sequence"/>
</dbReference>
<name>A0AAD8BU29_BIOPF</name>
<dbReference type="AlphaFoldDB" id="A0AAD8BU29"/>
<dbReference type="EMBL" id="JASAOG010000033">
    <property type="protein sequence ID" value="KAK0060866.1"/>
    <property type="molecule type" value="Genomic_DNA"/>
</dbReference>
<accession>A0AAD8BU29</accession>
<keyword evidence="2" id="KW-1185">Reference proteome</keyword>
<sequence length="91" mass="10218">MNESLRTQAEPPIYNMVAGCRNYAYLSAHSPRNGATPALQYCIGLSEMVNRRKTYPTLPTYVPGVIEMEFVLIARLTVVQLNCIINKSLQL</sequence>
<reference evidence="1" key="2">
    <citation type="submission" date="2023-04" db="EMBL/GenBank/DDBJ databases">
        <authorList>
            <person name="Bu L."/>
            <person name="Lu L."/>
            <person name="Laidemitt M.R."/>
            <person name="Zhang S.M."/>
            <person name="Mutuku M."/>
            <person name="Mkoji G."/>
            <person name="Steinauer M."/>
            <person name="Loker E.S."/>
        </authorList>
    </citation>
    <scope>NUCLEOTIDE SEQUENCE</scope>
    <source>
        <strain evidence="1">KasaAsao</strain>
        <tissue evidence="1">Whole Snail</tissue>
    </source>
</reference>
<gene>
    <name evidence="1" type="ORF">Bpfe_009735</name>
</gene>
<protein>
    <submittedName>
        <fullName evidence="1">Uncharacterized protein</fullName>
    </submittedName>
</protein>